<evidence type="ECO:0000256" key="1">
    <source>
        <dbReference type="SAM" id="MobiDB-lite"/>
    </source>
</evidence>
<dbReference type="Proteomes" id="UP001519460">
    <property type="component" value="Unassembled WGS sequence"/>
</dbReference>
<evidence type="ECO:0000256" key="2">
    <source>
        <dbReference type="SAM" id="SignalP"/>
    </source>
</evidence>
<protein>
    <submittedName>
        <fullName evidence="3">Uncharacterized protein</fullName>
    </submittedName>
</protein>
<name>A0ABD0KZH5_9CAEN</name>
<sequence length="123" mass="14027">MRTLGLKSVCVVLHGIVVIGWIEQLNETTEYLWTRLSSYQRQLVLKKTAEAFPVLEAGKTQNWTNWQAYESISILYPSKYSGADNQSFAMFPVMEDDDLAPSESENDMSYSRELSQKCHPGDL</sequence>
<keyword evidence="2" id="KW-0732">Signal</keyword>
<accession>A0ABD0KZH5</accession>
<feature type="signal peptide" evidence="2">
    <location>
        <begin position="1"/>
        <end position="28"/>
    </location>
</feature>
<organism evidence="3 4">
    <name type="scientific">Batillaria attramentaria</name>
    <dbReference type="NCBI Taxonomy" id="370345"/>
    <lineage>
        <taxon>Eukaryota</taxon>
        <taxon>Metazoa</taxon>
        <taxon>Spiralia</taxon>
        <taxon>Lophotrochozoa</taxon>
        <taxon>Mollusca</taxon>
        <taxon>Gastropoda</taxon>
        <taxon>Caenogastropoda</taxon>
        <taxon>Sorbeoconcha</taxon>
        <taxon>Cerithioidea</taxon>
        <taxon>Batillariidae</taxon>
        <taxon>Batillaria</taxon>
    </lineage>
</organism>
<dbReference type="EMBL" id="JACVVK020000101">
    <property type="protein sequence ID" value="KAK7492629.1"/>
    <property type="molecule type" value="Genomic_DNA"/>
</dbReference>
<feature type="region of interest" description="Disordered" evidence="1">
    <location>
        <begin position="98"/>
        <end position="123"/>
    </location>
</feature>
<reference evidence="3 4" key="1">
    <citation type="journal article" date="2023" name="Sci. Data">
        <title>Genome assembly of the Korean intertidal mud-creeper Batillaria attramentaria.</title>
        <authorList>
            <person name="Patra A.K."/>
            <person name="Ho P.T."/>
            <person name="Jun S."/>
            <person name="Lee S.J."/>
            <person name="Kim Y."/>
            <person name="Won Y.J."/>
        </authorList>
    </citation>
    <scope>NUCLEOTIDE SEQUENCE [LARGE SCALE GENOMIC DNA]</scope>
    <source>
        <strain evidence="3">Wonlab-2016</strain>
    </source>
</reference>
<proteinExistence type="predicted"/>
<dbReference type="AlphaFoldDB" id="A0ABD0KZH5"/>
<keyword evidence="4" id="KW-1185">Reference proteome</keyword>
<feature type="compositionally biased region" description="Basic and acidic residues" evidence="1">
    <location>
        <begin position="114"/>
        <end position="123"/>
    </location>
</feature>
<evidence type="ECO:0000313" key="4">
    <source>
        <dbReference type="Proteomes" id="UP001519460"/>
    </source>
</evidence>
<gene>
    <name evidence="3" type="ORF">BaRGS_00016108</name>
</gene>
<evidence type="ECO:0000313" key="3">
    <source>
        <dbReference type="EMBL" id="KAK7492629.1"/>
    </source>
</evidence>
<feature type="chain" id="PRO_5044805478" evidence="2">
    <location>
        <begin position="29"/>
        <end position="123"/>
    </location>
</feature>
<comment type="caution">
    <text evidence="3">The sequence shown here is derived from an EMBL/GenBank/DDBJ whole genome shotgun (WGS) entry which is preliminary data.</text>
</comment>